<proteinExistence type="predicted"/>
<gene>
    <name evidence="1" type="ORF">UFOVP1290_340</name>
</gene>
<reference evidence="1" key="1">
    <citation type="submission" date="2020-05" db="EMBL/GenBank/DDBJ databases">
        <authorList>
            <person name="Chiriac C."/>
            <person name="Salcher M."/>
            <person name="Ghai R."/>
            <person name="Kavagutti S V."/>
        </authorList>
    </citation>
    <scope>NUCLEOTIDE SEQUENCE</scope>
</reference>
<dbReference type="EMBL" id="LR797252">
    <property type="protein sequence ID" value="CAB4196820.1"/>
    <property type="molecule type" value="Genomic_DNA"/>
</dbReference>
<evidence type="ECO:0000313" key="1">
    <source>
        <dbReference type="EMBL" id="CAB4196820.1"/>
    </source>
</evidence>
<organism evidence="1">
    <name type="scientific">uncultured Caudovirales phage</name>
    <dbReference type="NCBI Taxonomy" id="2100421"/>
    <lineage>
        <taxon>Viruses</taxon>
        <taxon>Duplodnaviria</taxon>
        <taxon>Heunggongvirae</taxon>
        <taxon>Uroviricota</taxon>
        <taxon>Caudoviricetes</taxon>
        <taxon>Peduoviridae</taxon>
        <taxon>Maltschvirus</taxon>
        <taxon>Maltschvirus maltsch</taxon>
    </lineage>
</organism>
<protein>
    <submittedName>
        <fullName evidence="1">Uncharacterized protein</fullName>
    </submittedName>
</protein>
<accession>A0A6J5RH42</accession>
<sequence length="130" mass="15499">MYKTTGALIYSDNPYKLIVQVDDEIGNYYRSLIPKYLNVKKGAYQSHISTIRNELPINLQYWRKYHGKEVSYEYDSYIYNGTVYYWLNAYSQDLEDIRVELGLENTSIYTRSPDEKHRFHVTLGNIKHLL</sequence>
<name>A0A6J5RH42_9CAUD</name>